<comment type="caution">
    <text evidence="1">The sequence shown here is derived from an EMBL/GenBank/DDBJ whole genome shotgun (WGS) entry which is preliminary data.</text>
</comment>
<keyword evidence="2" id="KW-1185">Reference proteome</keyword>
<accession>A0A9D4QH50</accession>
<reference evidence="1" key="2">
    <citation type="submission" date="2021-09" db="EMBL/GenBank/DDBJ databases">
        <authorList>
            <person name="Jia N."/>
            <person name="Wang J."/>
            <person name="Shi W."/>
            <person name="Du L."/>
            <person name="Sun Y."/>
            <person name="Zhan W."/>
            <person name="Jiang J."/>
            <person name="Wang Q."/>
            <person name="Zhang B."/>
            <person name="Ji P."/>
            <person name="Sakyi L.B."/>
            <person name="Cui X."/>
            <person name="Yuan T."/>
            <person name="Jiang B."/>
            <person name="Yang W."/>
            <person name="Lam T.T.-Y."/>
            <person name="Chang Q."/>
            <person name="Ding S."/>
            <person name="Wang X."/>
            <person name="Zhu J."/>
            <person name="Ruan X."/>
            <person name="Zhao L."/>
            <person name="Wei J."/>
            <person name="Que T."/>
            <person name="Du C."/>
            <person name="Cheng J."/>
            <person name="Dai P."/>
            <person name="Han X."/>
            <person name="Huang E."/>
            <person name="Gao Y."/>
            <person name="Liu J."/>
            <person name="Shao H."/>
            <person name="Ye R."/>
            <person name="Li L."/>
            <person name="Wei W."/>
            <person name="Wang X."/>
            <person name="Wang C."/>
            <person name="Huo Q."/>
            <person name="Li W."/>
            <person name="Guo W."/>
            <person name="Chen H."/>
            <person name="Chen S."/>
            <person name="Zhou L."/>
            <person name="Zhou L."/>
            <person name="Ni X."/>
            <person name="Tian J."/>
            <person name="Zhou Y."/>
            <person name="Sheng Y."/>
            <person name="Liu T."/>
            <person name="Pan Y."/>
            <person name="Xia L."/>
            <person name="Li J."/>
            <person name="Zhao F."/>
            <person name="Cao W."/>
        </authorList>
    </citation>
    <scope>NUCLEOTIDE SEQUENCE</scope>
    <source>
        <strain evidence="1">Rsan-2018</strain>
        <tissue evidence="1">Larvae</tissue>
    </source>
</reference>
<gene>
    <name evidence="1" type="ORF">HPB52_022794</name>
</gene>
<reference evidence="1" key="1">
    <citation type="journal article" date="2020" name="Cell">
        <title>Large-Scale Comparative Analyses of Tick Genomes Elucidate Their Genetic Diversity and Vector Capacities.</title>
        <authorList>
            <consortium name="Tick Genome and Microbiome Consortium (TIGMIC)"/>
            <person name="Jia N."/>
            <person name="Wang J."/>
            <person name="Shi W."/>
            <person name="Du L."/>
            <person name="Sun Y."/>
            <person name="Zhan W."/>
            <person name="Jiang J.F."/>
            <person name="Wang Q."/>
            <person name="Zhang B."/>
            <person name="Ji P."/>
            <person name="Bell-Sakyi L."/>
            <person name="Cui X.M."/>
            <person name="Yuan T.T."/>
            <person name="Jiang B.G."/>
            <person name="Yang W.F."/>
            <person name="Lam T.T."/>
            <person name="Chang Q.C."/>
            <person name="Ding S.J."/>
            <person name="Wang X.J."/>
            <person name="Zhu J.G."/>
            <person name="Ruan X.D."/>
            <person name="Zhao L."/>
            <person name="Wei J.T."/>
            <person name="Ye R.Z."/>
            <person name="Que T.C."/>
            <person name="Du C.H."/>
            <person name="Zhou Y.H."/>
            <person name="Cheng J.X."/>
            <person name="Dai P.F."/>
            <person name="Guo W.B."/>
            <person name="Han X.H."/>
            <person name="Huang E.J."/>
            <person name="Li L.F."/>
            <person name="Wei W."/>
            <person name="Gao Y.C."/>
            <person name="Liu J.Z."/>
            <person name="Shao H.Z."/>
            <person name="Wang X."/>
            <person name="Wang C.C."/>
            <person name="Yang T.C."/>
            <person name="Huo Q.B."/>
            <person name="Li W."/>
            <person name="Chen H.Y."/>
            <person name="Chen S.E."/>
            <person name="Zhou L.G."/>
            <person name="Ni X.B."/>
            <person name="Tian J.H."/>
            <person name="Sheng Y."/>
            <person name="Liu T."/>
            <person name="Pan Y.S."/>
            <person name="Xia L.Y."/>
            <person name="Li J."/>
            <person name="Zhao F."/>
            <person name="Cao W.C."/>
        </authorList>
    </citation>
    <scope>NUCLEOTIDE SEQUENCE</scope>
    <source>
        <strain evidence="1">Rsan-2018</strain>
    </source>
</reference>
<protein>
    <submittedName>
        <fullName evidence="1">Uncharacterized protein</fullName>
    </submittedName>
</protein>
<evidence type="ECO:0000313" key="2">
    <source>
        <dbReference type="Proteomes" id="UP000821837"/>
    </source>
</evidence>
<organism evidence="1 2">
    <name type="scientific">Rhipicephalus sanguineus</name>
    <name type="common">Brown dog tick</name>
    <name type="synonym">Ixodes sanguineus</name>
    <dbReference type="NCBI Taxonomy" id="34632"/>
    <lineage>
        <taxon>Eukaryota</taxon>
        <taxon>Metazoa</taxon>
        <taxon>Ecdysozoa</taxon>
        <taxon>Arthropoda</taxon>
        <taxon>Chelicerata</taxon>
        <taxon>Arachnida</taxon>
        <taxon>Acari</taxon>
        <taxon>Parasitiformes</taxon>
        <taxon>Ixodida</taxon>
        <taxon>Ixodoidea</taxon>
        <taxon>Ixodidae</taxon>
        <taxon>Rhipicephalinae</taxon>
        <taxon>Rhipicephalus</taxon>
        <taxon>Rhipicephalus</taxon>
    </lineage>
</organism>
<dbReference type="AlphaFoldDB" id="A0A9D4QH50"/>
<dbReference type="EMBL" id="JABSTV010001246">
    <property type="protein sequence ID" value="KAH7976984.1"/>
    <property type="molecule type" value="Genomic_DNA"/>
</dbReference>
<sequence length="301" mass="32763">MEQDKLTEQTSENCTVLQHEPAVISVCPRRVTTLSAKATENDETSCEQHHRRTDAAWECVEVAILELSSAQEEAVDIIAAQLRSSYERYRNIPDKYAAFLTATGTQASRKELDTLSATDADRDTIVKERLCETTEQARKLKEETASKRSLSVSSRASIAAAQARAQADGVSARAAFSRRKVAMCPEKAKIDAELEILHHDREVAVAEAQGNALEAAAEQDGGERSRVMPSIDLMLRTVSYITEQEDLNVGRFQSPEPPVVSMTNRNENGSVLSGAAVAQNSPAGVHVIQPPSSSITVQARS</sequence>
<dbReference type="Proteomes" id="UP000821837">
    <property type="component" value="Chromosome 10"/>
</dbReference>
<proteinExistence type="predicted"/>
<name>A0A9D4QH50_RHISA</name>
<dbReference type="VEuPathDB" id="VectorBase:RSAN_030550"/>
<evidence type="ECO:0000313" key="1">
    <source>
        <dbReference type="EMBL" id="KAH7976984.1"/>
    </source>
</evidence>